<accession>X1NXN4</accession>
<proteinExistence type="predicted"/>
<sequence>MSKMKFQKGVDTKLEFFDGFAKTTMLPGAYEATDVNKCVLKAGHKWEAEFYNFEDKVQMIFFVDGKGYITLPNQAFNITEPAVFVPLFDSEKFVVKAAENTDLEFLQFVCKQSDFDKKMMNTIRT</sequence>
<protein>
    <recommendedName>
        <fullName evidence="2">AraC-type arabinose-binding/dimerisation domain-containing protein</fullName>
    </recommendedName>
</protein>
<evidence type="ECO:0000313" key="1">
    <source>
        <dbReference type="EMBL" id="GAI48363.1"/>
    </source>
</evidence>
<feature type="non-terminal residue" evidence="1">
    <location>
        <position position="125"/>
    </location>
</feature>
<reference evidence="1" key="1">
    <citation type="journal article" date="2014" name="Front. Microbiol.">
        <title>High frequency of phylogenetically diverse reductive dehalogenase-homologous genes in deep subseafloor sedimentary metagenomes.</title>
        <authorList>
            <person name="Kawai M."/>
            <person name="Futagami T."/>
            <person name="Toyoda A."/>
            <person name="Takaki Y."/>
            <person name="Nishi S."/>
            <person name="Hori S."/>
            <person name="Arai W."/>
            <person name="Tsubouchi T."/>
            <person name="Morono Y."/>
            <person name="Uchiyama I."/>
            <person name="Ito T."/>
            <person name="Fujiyama A."/>
            <person name="Inagaki F."/>
            <person name="Takami H."/>
        </authorList>
    </citation>
    <scope>NUCLEOTIDE SEQUENCE</scope>
    <source>
        <strain evidence="1">Expedition CK06-06</strain>
    </source>
</reference>
<evidence type="ECO:0008006" key="2">
    <source>
        <dbReference type="Google" id="ProtNLM"/>
    </source>
</evidence>
<name>X1NXN4_9ZZZZ</name>
<comment type="caution">
    <text evidence="1">The sequence shown here is derived from an EMBL/GenBank/DDBJ whole genome shotgun (WGS) entry which is preliminary data.</text>
</comment>
<dbReference type="AlphaFoldDB" id="X1NXN4"/>
<organism evidence="1">
    <name type="scientific">marine sediment metagenome</name>
    <dbReference type="NCBI Taxonomy" id="412755"/>
    <lineage>
        <taxon>unclassified sequences</taxon>
        <taxon>metagenomes</taxon>
        <taxon>ecological metagenomes</taxon>
    </lineage>
</organism>
<dbReference type="EMBL" id="BARV01041173">
    <property type="protein sequence ID" value="GAI48363.1"/>
    <property type="molecule type" value="Genomic_DNA"/>
</dbReference>
<gene>
    <name evidence="1" type="ORF">S06H3_62441</name>
</gene>